<proteinExistence type="predicted"/>
<comment type="caution">
    <text evidence="2">The sequence shown here is derived from an EMBL/GenBank/DDBJ whole genome shotgun (WGS) entry which is preliminary data.</text>
</comment>
<feature type="region of interest" description="Disordered" evidence="1">
    <location>
        <begin position="103"/>
        <end position="147"/>
    </location>
</feature>
<name>A0AAD7W3H1_9TELE</name>
<feature type="compositionally biased region" description="Pro residues" evidence="1">
    <location>
        <begin position="117"/>
        <end position="134"/>
    </location>
</feature>
<dbReference type="Proteomes" id="UP001221898">
    <property type="component" value="Unassembled WGS sequence"/>
</dbReference>
<dbReference type="EMBL" id="JAINUG010000309">
    <property type="protein sequence ID" value="KAJ8378829.1"/>
    <property type="molecule type" value="Genomic_DNA"/>
</dbReference>
<protein>
    <submittedName>
        <fullName evidence="2">Uncharacterized protein</fullName>
    </submittedName>
</protein>
<evidence type="ECO:0000313" key="3">
    <source>
        <dbReference type="Proteomes" id="UP001221898"/>
    </source>
</evidence>
<accession>A0AAD7W3H1</accession>
<feature type="region of interest" description="Disordered" evidence="1">
    <location>
        <begin position="1"/>
        <end position="88"/>
    </location>
</feature>
<dbReference type="AlphaFoldDB" id="A0AAD7W3H1"/>
<evidence type="ECO:0000313" key="2">
    <source>
        <dbReference type="EMBL" id="KAJ8378829.1"/>
    </source>
</evidence>
<feature type="compositionally biased region" description="Pro residues" evidence="1">
    <location>
        <begin position="57"/>
        <end position="77"/>
    </location>
</feature>
<organism evidence="2 3">
    <name type="scientific">Aldrovandia affinis</name>
    <dbReference type="NCBI Taxonomy" id="143900"/>
    <lineage>
        <taxon>Eukaryota</taxon>
        <taxon>Metazoa</taxon>
        <taxon>Chordata</taxon>
        <taxon>Craniata</taxon>
        <taxon>Vertebrata</taxon>
        <taxon>Euteleostomi</taxon>
        <taxon>Actinopterygii</taxon>
        <taxon>Neopterygii</taxon>
        <taxon>Teleostei</taxon>
        <taxon>Notacanthiformes</taxon>
        <taxon>Halosauridae</taxon>
        <taxon>Aldrovandia</taxon>
    </lineage>
</organism>
<gene>
    <name evidence="2" type="ORF">AAFF_G00233980</name>
</gene>
<feature type="compositionally biased region" description="Low complexity" evidence="1">
    <location>
        <begin position="135"/>
        <end position="147"/>
    </location>
</feature>
<dbReference type="PRINTS" id="PR01217">
    <property type="entry name" value="PRICHEXTENSN"/>
</dbReference>
<reference evidence="2" key="1">
    <citation type="journal article" date="2023" name="Science">
        <title>Genome structures resolve the early diversification of teleost fishes.</title>
        <authorList>
            <person name="Parey E."/>
            <person name="Louis A."/>
            <person name="Montfort J."/>
            <person name="Bouchez O."/>
            <person name="Roques C."/>
            <person name="Iampietro C."/>
            <person name="Lluch J."/>
            <person name="Castinel A."/>
            <person name="Donnadieu C."/>
            <person name="Desvignes T."/>
            <person name="Floi Bucao C."/>
            <person name="Jouanno E."/>
            <person name="Wen M."/>
            <person name="Mejri S."/>
            <person name="Dirks R."/>
            <person name="Jansen H."/>
            <person name="Henkel C."/>
            <person name="Chen W.J."/>
            <person name="Zahm M."/>
            <person name="Cabau C."/>
            <person name="Klopp C."/>
            <person name="Thompson A.W."/>
            <person name="Robinson-Rechavi M."/>
            <person name="Braasch I."/>
            <person name="Lecointre G."/>
            <person name="Bobe J."/>
            <person name="Postlethwait J.H."/>
            <person name="Berthelot C."/>
            <person name="Roest Crollius H."/>
            <person name="Guiguen Y."/>
        </authorList>
    </citation>
    <scope>NUCLEOTIDE SEQUENCE</scope>
    <source>
        <strain evidence="2">NC1722</strain>
    </source>
</reference>
<keyword evidence="3" id="KW-1185">Reference proteome</keyword>
<sequence length="147" mass="15461">MASGRASNPSPSPSPSYDLPPRPADTRLVPGLLPPPGACEGLSDRAFHPETLARPPGAAPPYLPPPTPDPCPAPRETPVPYSEREREEISVLARQISSLASSFDMYRSTGAPGNKTPFPPDDPPPQPSPGPAPPASRSNPSCSWTRP</sequence>
<evidence type="ECO:0000256" key="1">
    <source>
        <dbReference type="SAM" id="MobiDB-lite"/>
    </source>
</evidence>
<feature type="compositionally biased region" description="Pro residues" evidence="1">
    <location>
        <begin position="10"/>
        <end position="23"/>
    </location>
</feature>